<dbReference type="AlphaFoldDB" id="A0A9D3M1M7"/>
<proteinExistence type="predicted"/>
<feature type="non-terminal residue" evidence="1">
    <location>
        <position position="1"/>
    </location>
</feature>
<keyword evidence="2" id="KW-1185">Reference proteome</keyword>
<evidence type="ECO:0000313" key="2">
    <source>
        <dbReference type="Proteomes" id="UP001044222"/>
    </source>
</evidence>
<sequence length="107" mass="11759">KHSEGLCPQLSYRECALLFSYSFILETESEPSPLKLGGSFTFLWDTSWTWERPSTCDAEVFVSVCVAVAFGGVALTDLLRVWCGGTDALRPCDTYVMALGRNPAPTD</sequence>
<name>A0A9D3M1M7_ANGAN</name>
<comment type="caution">
    <text evidence="1">The sequence shown here is derived from an EMBL/GenBank/DDBJ whole genome shotgun (WGS) entry which is preliminary data.</text>
</comment>
<evidence type="ECO:0000313" key="1">
    <source>
        <dbReference type="EMBL" id="KAG5840932.1"/>
    </source>
</evidence>
<gene>
    <name evidence="1" type="ORF">ANANG_G00194130</name>
</gene>
<reference evidence="1" key="1">
    <citation type="submission" date="2021-01" db="EMBL/GenBank/DDBJ databases">
        <title>A chromosome-scale assembly of European eel, Anguilla anguilla.</title>
        <authorList>
            <person name="Henkel C."/>
            <person name="Jong-Raadsen S.A."/>
            <person name="Dufour S."/>
            <person name="Weltzien F.-A."/>
            <person name="Palstra A.P."/>
            <person name="Pelster B."/>
            <person name="Spaink H.P."/>
            <person name="Van Den Thillart G.E."/>
            <person name="Jansen H."/>
            <person name="Zahm M."/>
            <person name="Klopp C."/>
            <person name="Cedric C."/>
            <person name="Louis A."/>
            <person name="Berthelot C."/>
            <person name="Parey E."/>
            <person name="Roest Crollius H."/>
            <person name="Montfort J."/>
            <person name="Robinson-Rechavi M."/>
            <person name="Bucao C."/>
            <person name="Bouchez O."/>
            <person name="Gislard M."/>
            <person name="Lluch J."/>
            <person name="Milhes M."/>
            <person name="Lampietro C."/>
            <person name="Lopez Roques C."/>
            <person name="Donnadieu C."/>
            <person name="Braasch I."/>
            <person name="Desvignes T."/>
            <person name="Postlethwait J."/>
            <person name="Bobe J."/>
            <person name="Guiguen Y."/>
            <person name="Dirks R."/>
        </authorList>
    </citation>
    <scope>NUCLEOTIDE SEQUENCE</scope>
    <source>
        <strain evidence="1">Tag_6206</strain>
        <tissue evidence="1">Liver</tissue>
    </source>
</reference>
<accession>A0A9D3M1M7</accession>
<dbReference type="EMBL" id="JAFIRN010000010">
    <property type="protein sequence ID" value="KAG5840932.1"/>
    <property type="molecule type" value="Genomic_DNA"/>
</dbReference>
<protein>
    <submittedName>
        <fullName evidence="1">Uncharacterized protein</fullName>
    </submittedName>
</protein>
<dbReference type="Proteomes" id="UP001044222">
    <property type="component" value="Chromosome 10"/>
</dbReference>
<organism evidence="1 2">
    <name type="scientific">Anguilla anguilla</name>
    <name type="common">European freshwater eel</name>
    <name type="synonym">Muraena anguilla</name>
    <dbReference type="NCBI Taxonomy" id="7936"/>
    <lineage>
        <taxon>Eukaryota</taxon>
        <taxon>Metazoa</taxon>
        <taxon>Chordata</taxon>
        <taxon>Craniata</taxon>
        <taxon>Vertebrata</taxon>
        <taxon>Euteleostomi</taxon>
        <taxon>Actinopterygii</taxon>
        <taxon>Neopterygii</taxon>
        <taxon>Teleostei</taxon>
        <taxon>Anguilliformes</taxon>
        <taxon>Anguillidae</taxon>
        <taxon>Anguilla</taxon>
    </lineage>
</organism>